<dbReference type="InterPro" id="IPR056953">
    <property type="entry name" value="CUT_N"/>
</dbReference>
<organism evidence="11 12">
    <name type="scientific">Cinara cedri</name>
    <dbReference type="NCBI Taxonomy" id="506608"/>
    <lineage>
        <taxon>Eukaryota</taxon>
        <taxon>Metazoa</taxon>
        <taxon>Ecdysozoa</taxon>
        <taxon>Arthropoda</taxon>
        <taxon>Hexapoda</taxon>
        <taxon>Insecta</taxon>
        <taxon>Pterygota</taxon>
        <taxon>Neoptera</taxon>
        <taxon>Paraneoptera</taxon>
        <taxon>Hemiptera</taxon>
        <taxon>Sternorrhyncha</taxon>
        <taxon>Aphidomorpha</taxon>
        <taxon>Aphidoidea</taxon>
        <taxon>Aphididae</taxon>
        <taxon>Lachninae</taxon>
        <taxon>Cinara</taxon>
    </lineage>
</organism>
<keyword evidence="3" id="KW-1003">Cell membrane</keyword>
<protein>
    <submittedName>
        <fullName evidence="11">Zona pellucida domain</fullName>
    </submittedName>
</protein>
<feature type="domain" description="ZP" evidence="10">
    <location>
        <begin position="179"/>
        <end position="420"/>
    </location>
</feature>
<dbReference type="OrthoDB" id="6139674at2759"/>
<evidence type="ECO:0000259" key="10">
    <source>
        <dbReference type="PROSITE" id="PS51034"/>
    </source>
</evidence>
<comment type="subcellular location">
    <subcellularLocation>
        <location evidence="1">Cell membrane</location>
        <topology evidence="1">Single-pass type I membrane protein</topology>
    </subcellularLocation>
</comment>
<dbReference type="EMBL" id="CABPRJ010001006">
    <property type="protein sequence ID" value="VVC34663.1"/>
    <property type="molecule type" value="Genomic_DNA"/>
</dbReference>
<keyword evidence="6 9" id="KW-1133">Transmembrane helix</keyword>
<feature type="region of interest" description="Disordered" evidence="8">
    <location>
        <begin position="1"/>
        <end position="24"/>
    </location>
</feature>
<dbReference type="InterPro" id="IPR001507">
    <property type="entry name" value="ZP_dom"/>
</dbReference>
<evidence type="ECO:0000256" key="5">
    <source>
        <dbReference type="ARBA" id="ARBA00022729"/>
    </source>
</evidence>
<evidence type="ECO:0000256" key="6">
    <source>
        <dbReference type="ARBA" id="ARBA00022989"/>
    </source>
</evidence>
<dbReference type="PANTHER" id="PTHR22907:SF54">
    <property type="entry name" value="GH04558P"/>
    <property type="match status" value="1"/>
</dbReference>
<dbReference type="PANTHER" id="PTHR22907">
    <property type="entry name" value="GH04558P"/>
    <property type="match status" value="1"/>
</dbReference>
<dbReference type="Pfam" id="PF25057">
    <property type="entry name" value="CUT_N"/>
    <property type="match status" value="1"/>
</dbReference>
<dbReference type="InterPro" id="IPR042235">
    <property type="entry name" value="ZP-C_dom"/>
</dbReference>
<evidence type="ECO:0000256" key="3">
    <source>
        <dbReference type="ARBA" id="ARBA00022475"/>
    </source>
</evidence>
<evidence type="ECO:0000256" key="8">
    <source>
        <dbReference type="SAM" id="MobiDB-lite"/>
    </source>
</evidence>
<keyword evidence="12" id="KW-1185">Reference proteome</keyword>
<dbReference type="PROSITE" id="PS51034">
    <property type="entry name" value="ZP_2"/>
    <property type="match status" value="1"/>
</dbReference>
<gene>
    <name evidence="11" type="ORF">CINCED_3A021779</name>
</gene>
<evidence type="ECO:0000256" key="4">
    <source>
        <dbReference type="ARBA" id="ARBA00022692"/>
    </source>
</evidence>
<dbReference type="Pfam" id="PF25301">
    <property type="entry name" value="CUT_C"/>
    <property type="match status" value="1"/>
</dbReference>
<dbReference type="Gene3D" id="2.60.40.3210">
    <property type="entry name" value="Zona pellucida, ZP-N domain"/>
    <property type="match status" value="1"/>
</dbReference>
<dbReference type="AlphaFoldDB" id="A0A5E4MT45"/>
<keyword evidence="7 9" id="KW-0472">Membrane</keyword>
<dbReference type="Proteomes" id="UP000325440">
    <property type="component" value="Unassembled WGS sequence"/>
</dbReference>
<dbReference type="InterPro" id="IPR057475">
    <property type="entry name" value="CUT_C"/>
</dbReference>
<evidence type="ECO:0000313" key="11">
    <source>
        <dbReference type="EMBL" id="VVC34663.1"/>
    </source>
</evidence>
<dbReference type="GO" id="GO:0005886">
    <property type="term" value="C:plasma membrane"/>
    <property type="evidence" value="ECO:0007669"/>
    <property type="project" value="UniProtKB-SubCell"/>
</dbReference>
<keyword evidence="5" id="KW-0732">Signal</keyword>
<evidence type="ECO:0000256" key="7">
    <source>
        <dbReference type="ARBA" id="ARBA00023136"/>
    </source>
</evidence>
<feature type="transmembrane region" description="Helical" evidence="9">
    <location>
        <begin position="482"/>
        <end position="505"/>
    </location>
</feature>
<dbReference type="SMART" id="SM00241">
    <property type="entry name" value="ZP"/>
    <property type="match status" value="1"/>
</dbReference>
<dbReference type="Gene3D" id="2.60.40.4100">
    <property type="entry name" value="Zona pellucida, ZP-C domain"/>
    <property type="match status" value="1"/>
</dbReference>
<sequence length="534" mass="59301">MPIKRTKDVRKWETPPRYKRTKESSREAQIGLSIFILVFRTKLGGVQKELPPLPKQESSEYRIHISGDPTRARSSGLRNAKPFPAADTQRTIIPSFTTVAAITSHGRLRCFRPRSVDFPSGFPRPAPSRRRAVRTGHRMALKCILFCALALCSVNADHPISNDAFSDLNNDMSKDITIECNNKEISVTIDTKSRSFTGIIYPKGLSKNSSCMAEFDYEKSPVVYKLPLRSCNTMSTYLNDGLVEYFNTIVLQPHRKLVTNQGKGFHIRCKYQTNNQLLTNVLNMSTTGDASLIEASKLPTCTMKIFSGKTVKHDVAENVKIGDPLTMVISINSEDTFGLFITDCLVRDGLGWGDQRLIDNYGCSIDNDIMGQFQYSANKTTALVNFQAHKFPYTTSVYYQCHVNLCLKANGGCANTPPKCGNTKRVRREDQPSKDGIPATIEVYSGLHVDEGSDSGNPEQMDQVARNLLDDPDSICISQRNFAISIAIAGLILMLLTVITALILLMRRQKKSISSSGSSIYSGPYTNTAYSHTS</sequence>
<keyword evidence="2" id="KW-0193">Cuticle</keyword>
<accession>A0A5E4MT45</accession>
<dbReference type="GO" id="GO:0042302">
    <property type="term" value="F:structural constituent of cuticle"/>
    <property type="evidence" value="ECO:0007669"/>
    <property type="project" value="UniProtKB-KW"/>
</dbReference>
<dbReference type="InterPro" id="IPR051962">
    <property type="entry name" value="Cuticlin"/>
</dbReference>
<evidence type="ECO:0000256" key="9">
    <source>
        <dbReference type="SAM" id="Phobius"/>
    </source>
</evidence>
<proteinExistence type="predicted"/>
<keyword evidence="4 9" id="KW-0812">Transmembrane</keyword>
<evidence type="ECO:0000256" key="1">
    <source>
        <dbReference type="ARBA" id="ARBA00004251"/>
    </source>
</evidence>
<evidence type="ECO:0000313" key="12">
    <source>
        <dbReference type="Proteomes" id="UP000325440"/>
    </source>
</evidence>
<evidence type="ECO:0000256" key="2">
    <source>
        <dbReference type="ARBA" id="ARBA00022460"/>
    </source>
</evidence>
<name>A0A5E4MT45_9HEMI</name>
<reference evidence="11 12" key="1">
    <citation type="submission" date="2019-08" db="EMBL/GenBank/DDBJ databases">
        <authorList>
            <person name="Alioto T."/>
            <person name="Alioto T."/>
            <person name="Gomez Garrido J."/>
        </authorList>
    </citation>
    <scope>NUCLEOTIDE SEQUENCE [LARGE SCALE GENOMIC DNA]</scope>
</reference>